<reference evidence="2 3" key="1">
    <citation type="submission" date="2018-03" db="EMBL/GenBank/DDBJ databases">
        <title>Actinopolyspora mortivallis from Sahara, screening for active biomolecules.</title>
        <authorList>
            <person name="Selama O."/>
            <person name="Wellington E.M.H."/>
            <person name="Hacene H."/>
        </authorList>
    </citation>
    <scope>NUCLEOTIDE SEQUENCE [LARGE SCALE GENOMIC DNA]</scope>
    <source>
        <strain evidence="2 3">M5A</strain>
    </source>
</reference>
<proteinExistence type="predicted"/>
<sequence>MDGALSVGWGGWTAVPTELALDNSVSLQARAAYALIQATGRLRLDDLAAAGATDPVAVVAELERSGWLTGSSREGGVHWTVHAGAVSRGERTSLATEVTAPVARTSRREPEPAAGPEPAGSGEPSSANTLSSESIVRQWAEQQKTPFPDRVLEKLAAEIRTKREQSPLANTGDLIAALNIWKEKKAAPSKFPECYGEALQRSARNVYESPSPGAAVAKTATAPPTKGESGSRRSVVPDSKETAGTRTRPLPGHCGDPQCDNGYIEQEDGRVRKCPKCLPEPAFGRRAFDLPRQAHYVAARNRQRLRANMTGKTDEGPVVDAEGVSNEEEA</sequence>
<dbReference type="InParanoid" id="A0A2T0GT17"/>
<organism evidence="2 3">
    <name type="scientific">Actinopolyspora mortivallis</name>
    <dbReference type="NCBI Taxonomy" id="33906"/>
    <lineage>
        <taxon>Bacteria</taxon>
        <taxon>Bacillati</taxon>
        <taxon>Actinomycetota</taxon>
        <taxon>Actinomycetes</taxon>
        <taxon>Actinopolysporales</taxon>
        <taxon>Actinopolysporaceae</taxon>
        <taxon>Actinopolyspora</taxon>
    </lineage>
</organism>
<keyword evidence="3" id="KW-1185">Reference proteome</keyword>
<evidence type="ECO:0000313" key="3">
    <source>
        <dbReference type="Proteomes" id="UP000239352"/>
    </source>
</evidence>
<evidence type="ECO:0000256" key="1">
    <source>
        <dbReference type="SAM" id="MobiDB-lite"/>
    </source>
</evidence>
<protein>
    <submittedName>
        <fullName evidence="2">Uncharacterized protein</fullName>
    </submittedName>
</protein>
<feature type="compositionally biased region" description="Low complexity" evidence="1">
    <location>
        <begin position="212"/>
        <end position="227"/>
    </location>
</feature>
<evidence type="ECO:0000313" key="2">
    <source>
        <dbReference type="EMBL" id="PRW62240.1"/>
    </source>
</evidence>
<dbReference type="Proteomes" id="UP000239352">
    <property type="component" value="Unassembled WGS sequence"/>
</dbReference>
<dbReference type="AlphaFoldDB" id="A0A2T0GT17"/>
<feature type="region of interest" description="Disordered" evidence="1">
    <location>
        <begin position="206"/>
        <end position="265"/>
    </location>
</feature>
<accession>A0A2T0GT17</accession>
<name>A0A2T0GT17_ACTMO</name>
<dbReference type="EMBL" id="PVSR01000037">
    <property type="protein sequence ID" value="PRW62240.1"/>
    <property type="molecule type" value="Genomic_DNA"/>
</dbReference>
<feature type="region of interest" description="Disordered" evidence="1">
    <location>
        <begin position="88"/>
        <end position="132"/>
    </location>
</feature>
<feature type="region of interest" description="Disordered" evidence="1">
    <location>
        <begin position="305"/>
        <end position="330"/>
    </location>
</feature>
<feature type="compositionally biased region" description="Low complexity" evidence="1">
    <location>
        <begin position="112"/>
        <end position="127"/>
    </location>
</feature>
<gene>
    <name evidence="2" type="ORF">CEP50_16335</name>
</gene>
<comment type="caution">
    <text evidence="2">The sequence shown here is derived from an EMBL/GenBank/DDBJ whole genome shotgun (WGS) entry which is preliminary data.</text>
</comment>